<dbReference type="SUPFAM" id="SSF82704">
    <property type="entry name" value="AlbA-like"/>
    <property type="match status" value="1"/>
</dbReference>
<protein>
    <submittedName>
        <fullName evidence="4">Ribonucleases P/MRP protein subunit pop7</fullName>
    </submittedName>
</protein>
<dbReference type="InterPro" id="IPR036882">
    <property type="entry name" value="Alba-like_dom_sf"/>
</dbReference>
<keyword evidence="2" id="KW-0819">tRNA processing</keyword>
<reference evidence="4" key="1">
    <citation type="journal article" date="2020" name="Fungal Divers.">
        <title>Resolving the Mortierellaceae phylogeny through synthesis of multi-gene phylogenetics and phylogenomics.</title>
        <authorList>
            <person name="Vandepol N."/>
            <person name="Liber J."/>
            <person name="Desiro A."/>
            <person name="Na H."/>
            <person name="Kennedy M."/>
            <person name="Barry K."/>
            <person name="Grigoriev I.V."/>
            <person name="Miller A.N."/>
            <person name="O'Donnell K."/>
            <person name="Stajich J.E."/>
            <person name="Bonito G."/>
        </authorList>
    </citation>
    <scope>NUCLEOTIDE SEQUENCE</scope>
    <source>
        <strain evidence="4">BC1065</strain>
    </source>
</reference>
<comment type="subcellular location">
    <subcellularLocation>
        <location evidence="1">Nucleus</location>
        <location evidence="1">Nucleolus</location>
    </subcellularLocation>
</comment>
<dbReference type="Pfam" id="PF12328">
    <property type="entry name" value="Rpp20"/>
    <property type="match status" value="1"/>
</dbReference>
<evidence type="ECO:0000256" key="3">
    <source>
        <dbReference type="ARBA" id="ARBA00023242"/>
    </source>
</evidence>
<dbReference type="PANTHER" id="PTHR15314">
    <property type="entry name" value="RIBONUCLEASE P PROTEIN SUBUNIT P20"/>
    <property type="match status" value="1"/>
</dbReference>
<dbReference type="OrthoDB" id="416729at2759"/>
<dbReference type="GO" id="GO:0003676">
    <property type="term" value="F:nucleic acid binding"/>
    <property type="evidence" value="ECO:0007669"/>
    <property type="project" value="InterPro"/>
</dbReference>
<evidence type="ECO:0000256" key="2">
    <source>
        <dbReference type="ARBA" id="ARBA00022694"/>
    </source>
</evidence>
<name>A0A9P6U3H1_9FUNG</name>
<sequence length="151" mass="16728">MAGAPAAINDNPLKRRRIPKDEAVIRKRAPLRPPTLVNDIYITNSSSYKGQLHRAKKLLVEDGHDHILLHAVGAAIERAIAVAMGVSEACSGQVRCQTETSTVKLVDDVVPTDTEKDLDTQIRNNSAITIRIEMLTRMPATARELKKSRRR</sequence>
<gene>
    <name evidence="4" type="primary">POP7</name>
    <name evidence="4" type="ORF">DFQ27_004820</name>
</gene>
<dbReference type="EMBL" id="JAAAJB010000339">
    <property type="protein sequence ID" value="KAG0258021.1"/>
    <property type="molecule type" value="Genomic_DNA"/>
</dbReference>
<organism evidence="4 5">
    <name type="scientific">Actinomortierella ambigua</name>
    <dbReference type="NCBI Taxonomy" id="1343610"/>
    <lineage>
        <taxon>Eukaryota</taxon>
        <taxon>Fungi</taxon>
        <taxon>Fungi incertae sedis</taxon>
        <taxon>Mucoromycota</taxon>
        <taxon>Mortierellomycotina</taxon>
        <taxon>Mortierellomycetes</taxon>
        <taxon>Mortierellales</taxon>
        <taxon>Mortierellaceae</taxon>
        <taxon>Actinomortierella</taxon>
    </lineage>
</organism>
<keyword evidence="3" id="KW-0539">Nucleus</keyword>
<evidence type="ECO:0000313" key="4">
    <source>
        <dbReference type="EMBL" id="KAG0258021.1"/>
    </source>
</evidence>
<dbReference type="Proteomes" id="UP000807716">
    <property type="component" value="Unassembled WGS sequence"/>
</dbReference>
<dbReference type="InterPro" id="IPR014612">
    <property type="entry name" value="Pop7/Rpp20"/>
</dbReference>
<dbReference type="Gene3D" id="3.30.110.20">
    <property type="entry name" value="Alba-like domain"/>
    <property type="match status" value="1"/>
</dbReference>
<proteinExistence type="predicted"/>
<dbReference type="GO" id="GO:0001682">
    <property type="term" value="P:tRNA 5'-leader removal"/>
    <property type="evidence" value="ECO:0007669"/>
    <property type="project" value="InterPro"/>
</dbReference>
<dbReference type="AlphaFoldDB" id="A0A9P6U3H1"/>
<evidence type="ECO:0000256" key="1">
    <source>
        <dbReference type="ARBA" id="ARBA00004604"/>
    </source>
</evidence>
<dbReference type="GO" id="GO:0000172">
    <property type="term" value="C:ribonuclease MRP complex"/>
    <property type="evidence" value="ECO:0007669"/>
    <property type="project" value="InterPro"/>
</dbReference>
<comment type="caution">
    <text evidence="4">The sequence shown here is derived from an EMBL/GenBank/DDBJ whole genome shotgun (WGS) entry which is preliminary data.</text>
</comment>
<dbReference type="PANTHER" id="PTHR15314:SF1">
    <property type="entry name" value="RIBONUCLEASE P PROTEIN SUBUNIT P20"/>
    <property type="match status" value="1"/>
</dbReference>
<evidence type="ECO:0000313" key="5">
    <source>
        <dbReference type="Proteomes" id="UP000807716"/>
    </source>
</evidence>
<dbReference type="GO" id="GO:0005655">
    <property type="term" value="C:nucleolar ribonuclease P complex"/>
    <property type="evidence" value="ECO:0007669"/>
    <property type="project" value="InterPro"/>
</dbReference>
<keyword evidence="5" id="KW-1185">Reference proteome</keyword>
<accession>A0A9P6U3H1</accession>